<dbReference type="PANTHER" id="PTHR47089">
    <property type="entry name" value="ABC TRANSPORTER, PERMEASE PROTEIN"/>
    <property type="match status" value="1"/>
</dbReference>
<dbReference type="GO" id="GO:0022857">
    <property type="term" value="F:transmembrane transporter activity"/>
    <property type="evidence" value="ECO:0007669"/>
    <property type="project" value="InterPro"/>
</dbReference>
<feature type="transmembrane region" description="Helical" evidence="6">
    <location>
        <begin position="95"/>
        <end position="112"/>
    </location>
</feature>
<dbReference type="CDD" id="cd06580">
    <property type="entry name" value="TM_PBP1_transp_TpRbsC_like"/>
    <property type="match status" value="1"/>
</dbReference>
<evidence type="ECO:0000256" key="1">
    <source>
        <dbReference type="ARBA" id="ARBA00004651"/>
    </source>
</evidence>
<dbReference type="AlphaFoldDB" id="A0A2U2CEA0"/>
<keyword evidence="8" id="KW-1185">Reference proteome</keyword>
<feature type="transmembrane region" description="Helical" evidence="6">
    <location>
        <begin position="303"/>
        <end position="323"/>
    </location>
</feature>
<feature type="transmembrane region" description="Helical" evidence="6">
    <location>
        <begin position="70"/>
        <end position="88"/>
    </location>
</feature>
<evidence type="ECO:0000256" key="5">
    <source>
        <dbReference type="ARBA" id="ARBA00023136"/>
    </source>
</evidence>
<proteinExistence type="predicted"/>
<reference evidence="7 8" key="1">
    <citation type="submission" date="2018-05" db="EMBL/GenBank/DDBJ databases">
        <title>Pararhodobacter marina sp. nov., isolated from deep-sea water of the Indian Ocean.</title>
        <authorList>
            <person name="Lai Q.Sr."/>
            <person name="Liu X."/>
            <person name="Shao Z."/>
        </authorList>
    </citation>
    <scope>NUCLEOTIDE SEQUENCE [LARGE SCALE GENOMIC DNA]</scope>
    <source>
        <strain evidence="7 8">CIC4N-9</strain>
    </source>
</reference>
<feature type="transmembrane region" description="Helical" evidence="6">
    <location>
        <begin position="118"/>
        <end position="141"/>
    </location>
</feature>
<evidence type="ECO:0000256" key="4">
    <source>
        <dbReference type="ARBA" id="ARBA00022989"/>
    </source>
</evidence>
<comment type="subcellular location">
    <subcellularLocation>
        <location evidence="1">Cell membrane</location>
        <topology evidence="1">Multi-pass membrane protein</topology>
    </subcellularLocation>
</comment>
<evidence type="ECO:0000313" key="8">
    <source>
        <dbReference type="Proteomes" id="UP000244940"/>
    </source>
</evidence>
<evidence type="ECO:0000256" key="3">
    <source>
        <dbReference type="ARBA" id="ARBA00022692"/>
    </source>
</evidence>
<keyword evidence="2" id="KW-1003">Cell membrane</keyword>
<evidence type="ECO:0000256" key="6">
    <source>
        <dbReference type="SAM" id="Phobius"/>
    </source>
</evidence>
<keyword evidence="5 6" id="KW-0472">Membrane</keyword>
<evidence type="ECO:0000256" key="2">
    <source>
        <dbReference type="ARBA" id="ARBA00022475"/>
    </source>
</evidence>
<name>A0A2U2CEA0_9RHOB</name>
<feature type="transmembrane region" description="Helical" evidence="6">
    <location>
        <begin position="242"/>
        <end position="265"/>
    </location>
</feature>
<feature type="transmembrane region" description="Helical" evidence="6">
    <location>
        <begin position="203"/>
        <end position="221"/>
    </location>
</feature>
<dbReference type="PANTHER" id="PTHR47089:SF1">
    <property type="entry name" value="GUANOSINE ABC TRANSPORTER PERMEASE PROTEIN NUPP"/>
    <property type="match status" value="1"/>
</dbReference>
<feature type="transmembrane region" description="Helical" evidence="6">
    <location>
        <begin position="13"/>
        <end position="37"/>
    </location>
</feature>
<sequence length="369" mass="39509">MLRLDKRPTPSKFWNYATPVTAVLLTMIAGGILFALLGKNPFEAIKLIFWDPLFSEQFASYSRPQLLVKAGPLILIAVGLSIGFRAGIWNIGAEGQYIIGALCAAGVALAFYPVESWLVFPLMILGGAFGGWLWAMIPAVLKTRFNTNEILVSLLLVYVAEKLLAAAATGFMRNPDGAGFPGSRNLSQYPAAANNEIFVNTGLHWGGVAAFIAVLFTYILLQRHLLGFHVQLAGQAPRAARFAGVAPARLVVLCLGLSGAFAGLAGMFEVAGPARQITIDFNAGYGFTAIIVAFLGRLHPVGIVLAGLLLALTYIGGELAQFMLNLPAAAIQVFQGMLLFFLLALDVLSNYRVRLARQPAKTDAKVELA</sequence>
<dbReference type="RefSeq" id="WP_109532362.1">
    <property type="nucleotide sequence ID" value="NZ_CAXPUO010000025.1"/>
</dbReference>
<dbReference type="EMBL" id="QEYD01000003">
    <property type="protein sequence ID" value="PWE30216.1"/>
    <property type="molecule type" value="Genomic_DNA"/>
</dbReference>
<keyword evidence="4 6" id="KW-1133">Transmembrane helix</keyword>
<comment type="caution">
    <text evidence="7">The sequence shown here is derived from an EMBL/GenBank/DDBJ whole genome shotgun (WGS) entry which is preliminary data.</text>
</comment>
<gene>
    <name evidence="7" type="ORF">C4N9_05830</name>
</gene>
<accession>A0A2U2CEA0</accession>
<protein>
    <submittedName>
        <fullName evidence="7">Sugar ABC transporter permease</fullName>
    </submittedName>
</protein>
<dbReference type="Pfam" id="PF02653">
    <property type="entry name" value="BPD_transp_2"/>
    <property type="match status" value="1"/>
</dbReference>
<dbReference type="GO" id="GO:0005886">
    <property type="term" value="C:plasma membrane"/>
    <property type="evidence" value="ECO:0007669"/>
    <property type="project" value="UniProtKB-SubCell"/>
</dbReference>
<feature type="transmembrane region" description="Helical" evidence="6">
    <location>
        <begin position="150"/>
        <end position="172"/>
    </location>
</feature>
<dbReference type="InterPro" id="IPR001851">
    <property type="entry name" value="ABC_transp_permease"/>
</dbReference>
<dbReference type="GeneID" id="94364400"/>
<dbReference type="OrthoDB" id="9809785at2"/>
<feature type="transmembrane region" description="Helical" evidence="6">
    <location>
        <begin position="277"/>
        <end position="296"/>
    </location>
</feature>
<keyword evidence="3 6" id="KW-0812">Transmembrane</keyword>
<evidence type="ECO:0000313" key="7">
    <source>
        <dbReference type="EMBL" id="PWE30216.1"/>
    </source>
</evidence>
<feature type="transmembrane region" description="Helical" evidence="6">
    <location>
        <begin position="329"/>
        <end position="348"/>
    </location>
</feature>
<organism evidence="7 8">
    <name type="scientific">Pararhodobacter marinus</name>
    <dbReference type="NCBI Taxonomy" id="2184063"/>
    <lineage>
        <taxon>Bacteria</taxon>
        <taxon>Pseudomonadati</taxon>
        <taxon>Pseudomonadota</taxon>
        <taxon>Alphaproteobacteria</taxon>
        <taxon>Rhodobacterales</taxon>
        <taxon>Paracoccaceae</taxon>
        <taxon>Pararhodobacter</taxon>
    </lineage>
</organism>
<dbReference type="Proteomes" id="UP000244940">
    <property type="component" value="Unassembled WGS sequence"/>
</dbReference>